<sequence length="314" mass="35398">MTLPRVTLVVPVFNGAEHVVETVESLLAQTYSNLQLIVIDDGSTDASWQLLAPYADRCTLIQQANQGQSVTLNRGWDMAEGELLGYLGADDLLEPTAVAELVRAFERSPEHVLVYPDYWLIDQKSRRLRAVEAPAFNYEDIVLKCVCPVGPGALFRRDVYRRAGGWDALLRQIPDYEFLMRLGLFGSALQVRKLLASFRVHEGSQSFAVSSEARTAEYTYVMQRYFARPDVPEALRVARPRAEAQALILMARLHLRAQRFVRGAVCICRAIRLNPTVLLHLASLALLANGLVGRPLHYIRQLRMNLIGRRRKSL</sequence>
<dbReference type="Proteomes" id="UP000656319">
    <property type="component" value="Unassembled WGS sequence"/>
</dbReference>
<gene>
    <name evidence="2" type="ORF">LMG27952_06929</name>
</gene>
<comment type="caution">
    <text evidence="2">The sequence shown here is derived from an EMBL/GenBank/DDBJ whole genome shotgun (WGS) entry which is preliminary data.</text>
</comment>
<accession>A0ABM8P994</accession>
<dbReference type="PANTHER" id="PTHR43685">
    <property type="entry name" value="GLYCOSYLTRANSFERASE"/>
    <property type="match status" value="1"/>
</dbReference>
<reference evidence="2 3" key="1">
    <citation type="submission" date="2020-10" db="EMBL/GenBank/DDBJ databases">
        <authorList>
            <person name="Peeters C."/>
        </authorList>
    </citation>
    <scope>NUCLEOTIDE SEQUENCE [LARGE SCALE GENOMIC DNA]</scope>
    <source>
        <strain evidence="2 3">LMG 27952</strain>
    </source>
</reference>
<dbReference type="InterPro" id="IPR029044">
    <property type="entry name" value="Nucleotide-diphossugar_trans"/>
</dbReference>
<evidence type="ECO:0000259" key="1">
    <source>
        <dbReference type="Pfam" id="PF00535"/>
    </source>
</evidence>
<organism evidence="2 3">
    <name type="scientific">Paraburkholderia hiiakae</name>
    <dbReference type="NCBI Taxonomy" id="1081782"/>
    <lineage>
        <taxon>Bacteria</taxon>
        <taxon>Pseudomonadati</taxon>
        <taxon>Pseudomonadota</taxon>
        <taxon>Betaproteobacteria</taxon>
        <taxon>Burkholderiales</taxon>
        <taxon>Burkholderiaceae</taxon>
        <taxon>Paraburkholderia</taxon>
    </lineage>
</organism>
<dbReference type="InterPro" id="IPR050834">
    <property type="entry name" value="Glycosyltransf_2"/>
</dbReference>
<dbReference type="Gene3D" id="3.90.550.10">
    <property type="entry name" value="Spore Coat Polysaccharide Biosynthesis Protein SpsA, Chain A"/>
    <property type="match status" value="1"/>
</dbReference>
<keyword evidence="3" id="KW-1185">Reference proteome</keyword>
<protein>
    <recommendedName>
        <fullName evidence="1">Glycosyltransferase 2-like domain-containing protein</fullName>
    </recommendedName>
</protein>
<dbReference type="PANTHER" id="PTHR43685:SF2">
    <property type="entry name" value="GLYCOSYLTRANSFERASE 2-LIKE DOMAIN-CONTAINING PROTEIN"/>
    <property type="match status" value="1"/>
</dbReference>
<feature type="domain" description="Glycosyltransferase 2-like" evidence="1">
    <location>
        <begin position="8"/>
        <end position="161"/>
    </location>
</feature>
<evidence type="ECO:0000313" key="3">
    <source>
        <dbReference type="Proteomes" id="UP000656319"/>
    </source>
</evidence>
<dbReference type="SUPFAM" id="SSF53448">
    <property type="entry name" value="Nucleotide-diphospho-sugar transferases"/>
    <property type="match status" value="1"/>
</dbReference>
<name>A0ABM8P994_9BURK</name>
<evidence type="ECO:0000313" key="2">
    <source>
        <dbReference type="EMBL" id="CAD6559644.1"/>
    </source>
</evidence>
<dbReference type="InterPro" id="IPR001173">
    <property type="entry name" value="Glyco_trans_2-like"/>
</dbReference>
<dbReference type="RefSeq" id="WP_201700367.1">
    <property type="nucleotide sequence ID" value="NZ_CAJHCQ010000027.1"/>
</dbReference>
<dbReference type="EMBL" id="CAJHCQ010000027">
    <property type="protein sequence ID" value="CAD6559644.1"/>
    <property type="molecule type" value="Genomic_DNA"/>
</dbReference>
<dbReference type="Pfam" id="PF00535">
    <property type="entry name" value="Glycos_transf_2"/>
    <property type="match status" value="1"/>
</dbReference>
<proteinExistence type="predicted"/>